<organism evidence="2 3">
    <name type="scientific">Punica granatum</name>
    <name type="common">Pomegranate</name>
    <dbReference type="NCBI Taxonomy" id="22663"/>
    <lineage>
        <taxon>Eukaryota</taxon>
        <taxon>Viridiplantae</taxon>
        <taxon>Streptophyta</taxon>
        <taxon>Embryophyta</taxon>
        <taxon>Tracheophyta</taxon>
        <taxon>Spermatophyta</taxon>
        <taxon>Magnoliopsida</taxon>
        <taxon>eudicotyledons</taxon>
        <taxon>Gunneridae</taxon>
        <taxon>Pentapetalae</taxon>
        <taxon>rosids</taxon>
        <taxon>malvids</taxon>
        <taxon>Myrtales</taxon>
        <taxon>Lythraceae</taxon>
        <taxon>Punica</taxon>
    </lineage>
</organism>
<gene>
    <name evidence="2" type="ORF">CRG98_021421</name>
</gene>
<name>A0A2I0JPG1_PUNGR</name>
<evidence type="ECO:0000313" key="2">
    <source>
        <dbReference type="EMBL" id="PKI58199.1"/>
    </source>
</evidence>
<sequence length="133" mass="14260">KPGAHPLNPQLAHSPAPQLTLETRSSILHPNSTCSSTISLFDINRVGFIFLPDRRGRVRVGPRPGAQPVASSRPARPNPTWPSPVQPQSNCPLASARLGPVNSTRPSPTPSRPSPAQSSLSNPTTQLIFKFFS</sequence>
<keyword evidence="3" id="KW-1185">Reference proteome</keyword>
<accession>A0A2I0JPG1</accession>
<reference evidence="2 3" key="1">
    <citation type="submission" date="2017-11" db="EMBL/GenBank/DDBJ databases">
        <title>De-novo sequencing of pomegranate (Punica granatum L.) genome.</title>
        <authorList>
            <person name="Akparov Z."/>
            <person name="Amiraslanov A."/>
            <person name="Hajiyeva S."/>
            <person name="Abbasov M."/>
            <person name="Kaur K."/>
            <person name="Hamwieh A."/>
            <person name="Solovyev V."/>
            <person name="Salamov A."/>
            <person name="Braich B."/>
            <person name="Kosarev P."/>
            <person name="Mahmoud A."/>
            <person name="Hajiyev E."/>
            <person name="Babayeva S."/>
            <person name="Izzatullayeva V."/>
            <person name="Mammadov A."/>
            <person name="Mammadov A."/>
            <person name="Sharifova S."/>
            <person name="Ojaghi J."/>
            <person name="Eynullazada K."/>
            <person name="Bayramov B."/>
            <person name="Abdulazimova A."/>
            <person name="Shahmuradov I."/>
        </authorList>
    </citation>
    <scope>NUCLEOTIDE SEQUENCE [LARGE SCALE GENOMIC DNA]</scope>
    <source>
        <strain evidence="3">cv. AG2017</strain>
        <tissue evidence="2">Leaf</tissue>
    </source>
</reference>
<dbReference type="Proteomes" id="UP000233551">
    <property type="component" value="Unassembled WGS sequence"/>
</dbReference>
<feature type="non-terminal residue" evidence="2">
    <location>
        <position position="1"/>
    </location>
</feature>
<feature type="compositionally biased region" description="Pro residues" evidence="1">
    <location>
        <begin position="76"/>
        <end position="85"/>
    </location>
</feature>
<comment type="caution">
    <text evidence="2">The sequence shown here is derived from an EMBL/GenBank/DDBJ whole genome shotgun (WGS) entry which is preliminary data.</text>
</comment>
<feature type="region of interest" description="Disordered" evidence="1">
    <location>
        <begin position="55"/>
        <end position="124"/>
    </location>
</feature>
<protein>
    <submittedName>
        <fullName evidence="2">Uncharacterized protein</fullName>
    </submittedName>
</protein>
<evidence type="ECO:0000256" key="1">
    <source>
        <dbReference type="SAM" id="MobiDB-lite"/>
    </source>
</evidence>
<evidence type="ECO:0000313" key="3">
    <source>
        <dbReference type="Proteomes" id="UP000233551"/>
    </source>
</evidence>
<proteinExistence type="predicted"/>
<dbReference type="AlphaFoldDB" id="A0A2I0JPG1"/>
<dbReference type="EMBL" id="PGOL01001425">
    <property type="protein sequence ID" value="PKI58199.1"/>
    <property type="molecule type" value="Genomic_DNA"/>
</dbReference>